<accession>A0A9X1QHX9</accession>
<feature type="transmembrane region" description="Helical" evidence="1">
    <location>
        <begin position="12"/>
        <end position="38"/>
    </location>
</feature>
<dbReference type="Proteomes" id="UP001139411">
    <property type="component" value="Unassembled WGS sequence"/>
</dbReference>
<organism evidence="2 5">
    <name type="scientific">Dyadobacter chenhuakuii</name>
    <dbReference type="NCBI Taxonomy" id="2909339"/>
    <lineage>
        <taxon>Bacteria</taxon>
        <taxon>Pseudomonadati</taxon>
        <taxon>Bacteroidota</taxon>
        <taxon>Cytophagia</taxon>
        <taxon>Cytophagales</taxon>
        <taxon>Spirosomataceae</taxon>
        <taxon>Dyadobacter</taxon>
    </lineage>
</organism>
<dbReference type="Proteomes" id="UP001055420">
    <property type="component" value="Chromosome"/>
</dbReference>
<sequence length="48" mass="5562">MAKFLVLFFKILFAAILAIATIITVVILSPAWLIFWIWKQLSEKIPRS</sequence>
<keyword evidence="4" id="KW-1185">Reference proteome</keyword>
<evidence type="ECO:0000313" key="5">
    <source>
        <dbReference type="Proteomes" id="UP001139411"/>
    </source>
</evidence>
<dbReference type="EMBL" id="JAKFFV010000012">
    <property type="protein sequence ID" value="MCF2500598.1"/>
    <property type="molecule type" value="Genomic_DNA"/>
</dbReference>
<dbReference type="RefSeq" id="WP_233796993.1">
    <property type="nucleotide sequence ID" value="NZ_CP098805.1"/>
</dbReference>
<keyword evidence="1" id="KW-0812">Transmembrane</keyword>
<evidence type="ECO:0000313" key="3">
    <source>
        <dbReference type="EMBL" id="USJ31022.1"/>
    </source>
</evidence>
<evidence type="ECO:0000313" key="2">
    <source>
        <dbReference type="EMBL" id="MCF2500598.1"/>
    </source>
</evidence>
<name>A0A9X1QHX9_9BACT</name>
<reference evidence="2" key="1">
    <citation type="submission" date="2022-01" db="EMBL/GenBank/DDBJ databases">
        <title>Novel species in genus Dyadobacter.</title>
        <authorList>
            <person name="Ma C."/>
        </authorList>
    </citation>
    <scope>NUCLEOTIDE SEQUENCE</scope>
    <source>
        <strain evidence="3">CY22</strain>
        <strain evidence="2">CY357</strain>
    </source>
</reference>
<evidence type="ECO:0000313" key="4">
    <source>
        <dbReference type="Proteomes" id="UP001055420"/>
    </source>
</evidence>
<keyword evidence="1" id="KW-1133">Transmembrane helix</keyword>
<gene>
    <name evidence="2" type="ORF">L0661_19920</name>
    <name evidence="3" type="ORF">NFI80_24595</name>
</gene>
<keyword evidence="1" id="KW-0472">Membrane</keyword>
<dbReference type="EMBL" id="CP098805">
    <property type="protein sequence ID" value="USJ31022.1"/>
    <property type="molecule type" value="Genomic_DNA"/>
</dbReference>
<dbReference type="AlphaFoldDB" id="A0A9X1QHX9"/>
<evidence type="ECO:0000256" key="1">
    <source>
        <dbReference type="SAM" id="Phobius"/>
    </source>
</evidence>
<protein>
    <submittedName>
        <fullName evidence="2">Uncharacterized protein</fullName>
    </submittedName>
</protein>
<proteinExistence type="predicted"/>